<comment type="caution">
    <text evidence="2">The sequence shown here is derived from an EMBL/GenBank/DDBJ whole genome shotgun (WGS) entry which is preliminary data.</text>
</comment>
<dbReference type="Proteomes" id="UP001152622">
    <property type="component" value="Chromosome 1"/>
</dbReference>
<organism evidence="2 3">
    <name type="scientific">Synaphobranchus kaupii</name>
    <name type="common">Kaup's arrowtooth eel</name>
    <dbReference type="NCBI Taxonomy" id="118154"/>
    <lineage>
        <taxon>Eukaryota</taxon>
        <taxon>Metazoa</taxon>
        <taxon>Chordata</taxon>
        <taxon>Craniata</taxon>
        <taxon>Vertebrata</taxon>
        <taxon>Euteleostomi</taxon>
        <taxon>Actinopterygii</taxon>
        <taxon>Neopterygii</taxon>
        <taxon>Teleostei</taxon>
        <taxon>Anguilliformes</taxon>
        <taxon>Synaphobranchidae</taxon>
        <taxon>Synaphobranchus</taxon>
    </lineage>
</organism>
<name>A0A9Q1GDJ4_SYNKA</name>
<evidence type="ECO:0000313" key="3">
    <source>
        <dbReference type="Proteomes" id="UP001152622"/>
    </source>
</evidence>
<feature type="compositionally biased region" description="Basic and acidic residues" evidence="1">
    <location>
        <begin position="74"/>
        <end position="96"/>
    </location>
</feature>
<sequence length="128" mass="13883">MIWKVNMKARCAGEKGEPLVSVETAVVAARAAPGDVGVRFPPQPRHGPVVFQRPGEAGTPHGDSQRRRKISGGRKRERDGRDRREADRTDEPEPEPRPPPGPEPAEIAPTAPMAARLPLRASKSGVME</sequence>
<proteinExistence type="predicted"/>
<reference evidence="2" key="1">
    <citation type="journal article" date="2023" name="Science">
        <title>Genome structures resolve the early diversification of teleost fishes.</title>
        <authorList>
            <person name="Parey E."/>
            <person name="Louis A."/>
            <person name="Montfort J."/>
            <person name="Bouchez O."/>
            <person name="Roques C."/>
            <person name="Iampietro C."/>
            <person name="Lluch J."/>
            <person name="Castinel A."/>
            <person name="Donnadieu C."/>
            <person name="Desvignes T."/>
            <person name="Floi Bucao C."/>
            <person name="Jouanno E."/>
            <person name="Wen M."/>
            <person name="Mejri S."/>
            <person name="Dirks R."/>
            <person name="Jansen H."/>
            <person name="Henkel C."/>
            <person name="Chen W.J."/>
            <person name="Zahm M."/>
            <person name="Cabau C."/>
            <person name="Klopp C."/>
            <person name="Thompson A.W."/>
            <person name="Robinson-Rechavi M."/>
            <person name="Braasch I."/>
            <person name="Lecointre G."/>
            <person name="Bobe J."/>
            <person name="Postlethwait J.H."/>
            <person name="Berthelot C."/>
            <person name="Roest Crollius H."/>
            <person name="Guiguen Y."/>
        </authorList>
    </citation>
    <scope>NUCLEOTIDE SEQUENCE</scope>
    <source>
        <strain evidence="2">WJC10195</strain>
    </source>
</reference>
<evidence type="ECO:0000256" key="1">
    <source>
        <dbReference type="SAM" id="MobiDB-lite"/>
    </source>
</evidence>
<feature type="region of interest" description="Disordered" evidence="1">
    <location>
        <begin position="33"/>
        <end position="128"/>
    </location>
</feature>
<accession>A0A9Q1GDJ4</accession>
<evidence type="ECO:0000313" key="2">
    <source>
        <dbReference type="EMBL" id="KAJ8381603.1"/>
    </source>
</evidence>
<dbReference type="AlphaFoldDB" id="A0A9Q1GDJ4"/>
<protein>
    <submittedName>
        <fullName evidence="2">Uncharacterized protein</fullName>
    </submittedName>
</protein>
<dbReference type="EMBL" id="JAINUF010000001">
    <property type="protein sequence ID" value="KAJ8381603.1"/>
    <property type="molecule type" value="Genomic_DNA"/>
</dbReference>
<keyword evidence="3" id="KW-1185">Reference proteome</keyword>
<gene>
    <name evidence="2" type="ORF">SKAU_G00023810</name>
</gene>